<sequence>MRYHQYLLPLVLAASPVLAGVQELWWNVTYVQNANPDGLYPRRVIGVNGTWPPPPINVDTTDSLLLHVSNGLDVPTSVHHHGMFFNSTSWMDGAVGVGQCGIPPGQTFDYVVPVDTSGQRGTYWAHSHAAGQYVDGLRTPLVLHPANETYTYDEEYTILISDWYHQEHTTLMKKFVNIANPGGAEPIPDSGLIYFAQNGSYLPPKAGTSPSPVTAAVGFNENATLPFVPGKTYRLRIVNMSGFVGFYFWIDGHSMSIIEADGVDTQEYPVDQISISAAQRYSILVTARNDTSSDWAIHANMDTTMLDTIPDNLQYNISSSVSYASGNSITSGTIGEYAMTSDTALVPVDVIPQYEPATTTLSLAFEFDTMNDGTNHALINGITYNYPLVPTVLSALTLGENATVAQAYGPTTFVLNHLDVIELVIMNGDTGKHPFHLHGHSYQVVGRATDYTSDDPALNPPVVEGQANPMRRDTVTIVGGGSVTLRFVADNPGVWFFHCHVEWHLEVGLAITFVEAPIEAQQRSIGQVPSSLAEQCAALDLPSSGNAVGLASTTDLNGLPLGPWQQKLGWLTKGILAMFGCVLSAVVGMMSVMWYSLIGGAISEEEMEFEARIRIDEKAKKGKLFGLIKPKQK</sequence>
<accession>A0ACB8AQ39</accession>
<comment type="caution">
    <text evidence="1">The sequence shown here is derived from an EMBL/GenBank/DDBJ whole genome shotgun (WGS) entry which is preliminary data.</text>
</comment>
<gene>
    <name evidence="1" type="ORF">BJ138DRAFT_1142478</name>
</gene>
<protein>
    <submittedName>
        <fullName evidence="1">Fet3 ferroxidase</fullName>
    </submittedName>
</protein>
<reference evidence="1" key="1">
    <citation type="journal article" date="2021" name="New Phytol.">
        <title>Evolutionary innovations through gain and loss of genes in the ectomycorrhizal Boletales.</title>
        <authorList>
            <person name="Wu G."/>
            <person name="Miyauchi S."/>
            <person name="Morin E."/>
            <person name="Kuo A."/>
            <person name="Drula E."/>
            <person name="Varga T."/>
            <person name="Kohler A."/>
            <person name="Feng B."/>
            <person name="Cao Y."/>
            <person name="Lipzen A."/>
            <person name="Daum C."/>
            <person name="Hundley H."/>
            <person name="Pangilinan J."/>
            <person name="Johnson J."/>
            <person name="Barry K."/>
            <person name="LaButti K."/>
            <person name="Ng V."/>
            <person name="Ahrendt S."/>
            <person name="Min B."/>
            <person name="Choi I.G."/>
            <person name="Park H."/>
            <person name="Plett J.M."/>
            <person name="Magnuson J."/>
            <person name="Spatafora J.W."/>
            <person name="Nagy L.G."/>
            <person name="Henrissat B."/>
            <person name="Grigoriev I.V."/>
            <person name="Yang Z.L."/>
            <person name="Xu J."/>
            <person name="Martin F.M."/>
        </authorList>
    </citation>
    <scope>NUCLEOTIDE SEQUENCE</scope>
    <source>
        <strain evidence="1">ATCC 28755</strain>
    </source>
</reference>
<name>A0ACB8AQ39_9AGAM</name>
<dbReference type="Proteomes" id="UP000790377">
    <property type="component" value="Unassembled WGS sequence"/>
</dbReference>
<proteinExistence type="predicted"/>
<evidence type="ECO:0000313" key="2">
    <source>
        <dbReference type="Proteomes" id="UP000790377"/>
    </source>
</evidence>
<keyword evidence="2" id="KW-1185">Reference proteome</keyword>
<organism evidence="1 2">
    <name type="scientific">Hygrophoropsis aurantiaca</name>
    <dbReference type="NCBI Taxonomy" id="72124"/>
    <lineage>
        <taxon>Eukaryota</taxon>
        <taxon>Fungi</taxon>
        <taxon>Dikarya</taxon>
        <taxon>Basidiomycota</taxon>
        <taxon>Agaricomycotina</taxon>
        <taxon>Agaricomycetes</taxon>
        <taxon>Agaricomycetidae</taxon>
        <taxon>Boletales</taxon>
        <taxon>Coniophorineae</taxon>
        <taxon>Hygrophoropsidaceae</taxon>
        <taxon>Hygrophoropsis</taxon>
    </lineage>
</organism>
<dbReference type="EMBL" id="MU267605">
    <property type="protein sequence ID" value="KAH7915034.1"/>
    <property type="molecule type" value="Genomic_DNA"/>
</dbReference>
<evidence type="ECO:0000313" key="1">
    <source>
        <dbReference type="EMBL" id="KAH7915034.1"/>
    </source>
</evidence>